<keyword evidence="2" id="KW-0963">Cytoplasm</keyword>
<dbReference type="Gene3D" id="1.10.238.10">
    <property type="entry name" value="EF-hand"/>
    <property type="match status" value="1"/>
</dbReference>
<dbReference type="GO" id="GO:0048306">
    <property type="term" value="F:calcium-dependent protein binding"/>
    <property type="evidence" value="ECO:0007669"/>
    <property type="project" value="UniProtKB-ARBA"/>
</dbReference>
<dbReference type="PROSITE" id="PS50222">
    <property type="entry name" value="EF_HAND_2"/>
    <property type="match status" value="1"/>
</dbReference>
<evidence type="ECO:0000256" key="3">
    <source>
        <dbReference type="ARBA" id="ARBA00022723"/>
    </source>
</evidence>
<keyword evidence="3" id="KW-0479">Metal-binding</keyword>
<dbReference type="GO" id="GO:0005737">
    <property type="term" value="C:cytoplasm"/>
    <property type="evidence" value="ECO:0007669"/>
    <property type="project" value="UniProtKB-SubCell"/>
</dbReference>
<gene>
    <name evidence="7" type="ORF">CLF_112098</name>
</gene>
<dbReference type="SUPFAM" id="SSF47473">
    <property type="entry name" value="EF-hand"/>
    <property type="match status" value="1"/>
</dbReference>
<comment type="subcellular location">
    <subcellularLocation>
        <location evidence="1">Cytoplasm</location>
    </subcellularLocation>
</comment>
<dbReference type="AlphaFoldDB" id="G7YM94"/>
<dbReference type="Proteomes" id="UP000008909">
    <property type="component" value="Unassembled WGS sequence"/>
</dbReference>
<dbReference type="PANTHER" id="PTHR46212">
    <property type="entry name" value="PEFLIN"/>
    <property type="match status" value="1"/>
</dbReference>
<evidence type="ECO:0000256" key="4">
    <source>
        <dbReference type="ARBA" id="ARBA00022737"/>
    </source>
</evidence>
<dbReference type="InterPro" id="IPR051426">
    <property type="entry name" value="Peflin/Sorcin_CaBP"/>
</dbReference>
<keyword evidence="8" id="KW-1185">Reference proteome</keyword>
<dbReference type="Pfam" id="PF13833">
    <property type="entry name" value="EF-hand_8"/>
    <property type="match status" value="1"/>
</dbReference>
<organism evidence="7 8">
    <name type="scientific">Clonorchis sinensis</name>
    <name type="common">Chinese liver fluke</name>
    <dbReference type="NCBI Taxonomy" id="79923"/>
    <lineage>
        <taxon>Eukaryota</taxon>
        <taxon>Metazoa</taxon>
        <taxon>Spiralia</taxon>
        <taxon>Lophotrochozoa</taxon>
        <taxon>Platyhelminthes</taxon>
        <taxon>Trematoda</taxon>
        <taxon>Digenea</taxon>
        <taxon>Opisthorchiida</taxon>
        <taxon>Opisthorchiata</taxon>
        <taxon>Opisthorchiidae</taxon>
        <taxon>Clonorchis</taxon>
    </lineage>
</organism>
<evidence type="ECO:0000313" key="7">
    <source>
        <dbReference type="EMBL" id="GAA54075.1"/>
    </source>
</evidence>
<proteinExistence type="predicted"/>
<name>G7YM94_CLOSI</name>
<protein>
    <submittedName>
        <fullName evidence="7">Sorcin</fullName>
    </submittedName>
</protein>
<dbReference type="PANTHER" id="PTHR46212:SF3">
    <property type="entry name" value="GH27120P"/>
    <property type="match status" value="1"/>
</dbReference>
<keyword evidence="4" id="KW-0677">Repeat</keyword>
<evidence type="ECO:0000259" key="6">
    <source>
        <dbReference type="PROSITE" id="PS50222"/>
    </source>
</evidence>
<reference key="2">
    <citation type="submission" date="2011-10" db="EMBL/GenBank/DDBJ databases">
        <title>The genome and transcriptome sequence of Clonorchis sinensis provide insights into the carcinogenic liver fluke.</title>
        <authorList>
            <person name="Wang X."/>
            <person name="Huang Y."/>
            <person name="Chen W."/>
            <person name="Liu H."/>
            <person name="Guo L."/>
            <person name="Chen Y."/>
            <person name="Luo F."/>
            <person name="Zhou W."/>
            <person name="Sun J."/>
            <person name="Mao Q."/>
            <person name="Liang P."/>
            <person name="Zhou C."/>
            <person name="Tian Y."/>
            <person name="Men J."/>
            <person name="Lv X."/>
            <person name="Huang L."/>
            <person name="Zhou J."/>
            <person name="Hu Y."/>
            <person name="Li R."/>
            <person name="Zhang F."/>
            <person name="Lei H."/>
            <person name="Li X."/>
            <person name="Hu X."/>
            <person name="Liang C."/>
            <person name="Xu J."/>
            <person name="Wu Z."/>
            <person name="Yu X."/>
        </authorList>
    </citation>
    <scope>NUCLEOTIDE SEQUENCE</scope>
    <source>
        <strain>Henan</strain>
    </source>
</reference>
<dbReference type="EMBL" id="DF143711">
    <property type="protein sequence ID" value="GAA54075.1"/>
    <property type="molecule type" value="Genomic_DNA"/>
</dbReference>
<reference evidence="7" key="1">
    <citation type="journal article" date="2011" name="Genome Biol.">
        <title>The draft genome of the carcinogenic human liver fluke Clonorchis sinensis.</title>
        <authorList>
            <person name="Wang X."/>
            <person name="Chen W."/>
            <person name="Huang Y."/>
            <person name="Sun J."/>
            <person name="Men J."/>
            <person name="Liu H."/>
            <person name="Luo F."/>
            <person name="Guo L."/>
            <person name="Lv X."/>
            <person name="Deng C."/>
            <person name="Zhou C."/>
            <person name="Fan Y."/>
            <person name="Li X."/>
            <person name="Huang L."/>
            <person name="Hu Y."/>
            <person name="Liang C."/>
            <person name="Hu X."/>
            <person name="Xu J."/>
            <person name="Yu X."/>
        </authorList>
    </citation>
    <scope>NUCLEOTIDE SEQUENCE [LARGE SCALE GENOMIC DNA]</scope>
    <source>
        <strain evidence="7">Henan</strain>
    </source>
</reference>
<dbReference type="CDD" id="cd16180">
    <property type="entry name" value="EFh_PEF_Group_I"/>
    <property type="match status" value="1"/>
</dbReference>
<keyword evidence="5" id="KW-0106">Calcium</keyword>
<accession>G7YM94</accession>
<dbReference type="InterPro" id="IPR002048">
    <property type="entry name" value="EF_hand_dom"/>
</dbReference>
<dbReference type="PROSITE" id="PS00018">
    <property type="entry name" value="EF_HAND_1"/>
    <property type="match status" value="2"/>
</dbReference>
<feature type="domain" description="EF-hand" evidence="6">
    <location>
        <begin position="344"/>
        <end position="379"/>
    </location>
</feature>
<evidence type="ECO:0000313" key="8">
    <source>
        <dbReference type="Proteomes" id="UP000008909"/>
    </source>
</evidence>
<evidence type="ECO:0000256" key="5">
    <source>
        <dbReference type="ARBA" id="ARBA00022837"/>
    </source>
</evidence>
<dbReference type="Pfam" id="PF13202">
    <property type="entry name" value="EF-hand_5"/>
    <property type="match status" value="1"/>
</dbReference>
<sequence length="445" mass="51044">MSHRLTWRKLAIDSTLVKVILADTDNSGQINAQELQRALSNAYCVELPTLQLVTEVGSKKMDPKDEFEPPVVSQAQKTSNSPMFPDRPVPALRPPNIFCPGDDFTLWSFRARSYLKLVPPSQYGQYLLSLLDDSAARQLLSTGTSIEAPSATLWAILDDLFNVRQPTLLQLERFRERKQLPGDSVDQFFGGLRNLATKIYAAEDRIKIEEELLQQFILGVSHPGLKAELIRRSPDNIRDAIQLARSYEATSVLEPQLHALKLTANPGPRQPPPGNWNNRPTSRMNCPYCRRFGKRAQRCGHNPPIRPTGLNIPFNINTINMMMKMFDRDYSGQIEFNEFVHLVNYVEQWKNCFYRFDRDRSGSIDANEFQMALRTFRYNLSDNFVQYLIRRFDRTHRNVVAFDDFIYACVCLQQLTNAFRPYDPQGTGRAVMSFEQFLGAAFTIV</sequence>
<dbReference type="GO" id="GO:0005509">
    <property type="term" value="F:calcium ion binding"/>
    <property type="evidence" value="ECO:0007669"/>
    <property type="project" value="InterPro"/>
</dbReference>
<evidence type="ECO:0000256" key="2">
    <source>
        <dbReference type="ARBA" id="ARBA00022490"/>
    </source>
</evidence>
<evidence type="ECO:0000256" key="1">
    <source>
        <dbReference type="ARBA" id="ARBA00004496"/>
    </source>
</evidence>
<dbReference type="SMART" id="SM00054">
    <property type="entry name" value="EFh"/>
    <property type="match status" value="3"/>
</dbReference>
<dbReference type="Pfam" id="PF13499">
    <property type="entry name" value="EF-hand_7"/>
    <property type="match status" value="1"/>
</dbReference>
<dbReference type="InterPro" id="IPR011992">
    <property type="entry name" value="EF-hand-dom_pair"/>
</dbReference>
<dbReference type="InterPro" id="IPR018247">
    <property type="entry name" value="EF_Hand_1_Ca_BS"/>
</dbReference>